<evidence type="ECO:0000256" key="2">
    <source>
        <dbReference type="ARBA" id="ARBA00023043"/>
    </source>
</evidence>
<evidence type="ECO:0000256" key="1">
    <source>
        <dbReference type="ARBA" id="ARBA00022737"/>
    </source>
</evidence>
<reference evidence="4 5" key="1">
    <citation type="journal article" date="2018" name="Nat. Ecol. Evol.">
        <title>Pezizomycetes genomes reveal the molecular basis of ectomycorrhizal truffle lifestyle.</title>
        <authorList>
            <person name="Murat C."/>
            <person name="Payen T."/>
            <person name="Noel B."/>
            <person name="Kuo A."/>
            <person name="Morin E."/>
            <person name="Chen J."/>
            <person name="Kohler A."/>
            <person name="Krizsan K."/>
            <person name="Balestrini R."/>
            <person name="Da Silva C."/>
            <person name="Montanini B."/>
            <person name="Hainaut M."/>
            <person name="Levati E."/>
            <person name="Barry K.W."/>
            <person name="Belfiori B."/>
            <person name="Cichocki N."/>
            <person name="Clum A."/>
            <person name="Dockter R.B."/>
            <person name="Fauchery L."/>
            <person name="Guy J."/>
            <person name="Iotti M."/>
            <person name="Le Tacon F."/>
            <person name="Lindquist E.A."/>
            <person name="Lipzen A."/>
            <person name="Malagnac F."/>
            <person name="Mello A."/>
            <person name="Molinier V."/>
            <person name="Miyauchi S."/>
            <person name="Poulain J."/>
            <person name="Riccioni C."/>
            <person name="Rubini A."/>
            <person name="Sitrit Y."/>
            <person name="Splivallo R."/>
            <person name="Traeger S."/>
            <person name="Wang M."/>
            <person name="Zifcakova L."/>
            <person name="Wipf D."/>
            <person name="Zambonelli A."/>
            <person name="Paolocci F."/>
            <person name="Nowrousian M."/>
            <person name="Ottonello S."/>
            <person name="Baldrian P."/>
            <person name="Spatafora J.W."/>
            <person name="Henrissat B."/>
            <person name="Nagy L.G."/>
            <person name="Aury J.M."/>
            <person name="Wincker P."/>
            <person name="Grigoriev I.V."/>
            <person name="Bonfante P."/>
            <person name="Martin F.M."/>
        </authorList>
    </citation>
    <scope>NUCLEOTIDE SEQUENCE [LARGE SCALE GENOMIC DNA]</scope>
    <source>
        <strain evidence="4 5">CCBAS932</strain>
    </source>
</reference>
<feature type="repeat" description="ANK" evidence="3">
    <location>
        <begin position="83"/>
        <end position="115"/>
    </location>
</feature>
<dbReference type="Proteomes" id="UP000277580">
    <property type="component" value="Unassembled WGS sequence"/>
</dbReference>
<dbReference type="InParanoid" id="A0A3N4KTG6"/>
<keyword evidence="5" id="KW-1185">Reference proteome</keyword>
<organism evidence="4 5">
    <name type="scientific">Morchella conica CCBAS932</name>
    <dbReference type="NCBI Taxonomy" id="1392247"/>
    <lineage>
        <taxon>Eukaryota</taxon>
        <taxon>Fungi</taxon>
        <taxon>Dikarya</taxon>
        <taxon>Ascomycota</taxon>
        <taxon>Pezizomycotina</taxon>
        <taxon>Pezizomycetes</taxon>
        <taxon>Pezizales</taxon>
        <taxon>Morchellaceae</taxon>
        <taxon>Morchella</taxon>
    </lineage>
</organism>
<dbReference type="Gene3D" id="1.25.40.20">
    <property type="entry name" value="Ankyrin repeat-containing domain"/>
    <property type="match status" value="2"/>
</dbReference>
<dbReference type="PROSITE" id="PS50088">
    <property type="entry name" value="ANK_REPEAT"/>
    <property type="match status" value="3"/>
</dbReference>
<name>A0A3N4KTG6_9PEZI</name>
<evidence type="ECO:0000256" key="3">
    <source>
        <dbReference type="PROSITE-ProRule" id="PRU00023"/>
    </source>
</evidence>
<dbReference type="AlphaFoldDB" id="A0A3N4KTG6"/>
<dbReference type="InterPro" id="IPR002110">
    <property type="entry name" value="Ankyrin_rpt"/>
</dbReference>
<sequence>MVVSFLISMHAFLDLPDVQGFTPLHYAAAHNQSAIVNMLIHAGATVDVFNSQGHTPLHVANEYAVAKFLIEGGADVDLQTMNEGETALHKAARAGDGRLVLLLLAEGAEVGIVGRDGSTPMHEAAKWCDTKTLRALIRFGARIDVVDKLGFTPTANLQWRTPREGHVEVLKLFWTAGAWR</sequence>
<dbReference type="Pfam" id="PF00023">
    <property type="entry name" value="Ank"/>
    <property type="match status" value="1"/>
</dbReference>
<dbReference type="GO" id="GO:0005634">
    <property type="term" value="C:nucleus"/>
    <property type="evidence" value="ECO:0007669"/>
    <property type="project" value="TreeGrafter"/>
</dbReference>
<gene>
    <name evidence="4" type="ORF">P167DRAFT_485409</name>
</gene>
<dbReference type="SMART" id="SM00248">
    <property type="entry name" value="ANK"/>
    <property type="match status" value="4"/>
</dbReference>
<protein>
    <submittedName>
        <fullName evidence="4">Ankyrin</fullName>
    </submittedName>
</protein>
<dbReference type="OrthoDB" id="341259at2759"/>
<dbReference type="Pfam" id="PF12796">
    <property type="entry name" value="Ank_2"/>
    <property type="match status" value="2"/>
</dbReference>
<dbReference type="InterPro" id="IPR036770">
    <property type="entry name" value="Ankyrin_rpt-contain_sf"/>
</dbReference>
<dbReference type="PANTHER" id="PTHR24189">
    <property type="entry name" value="MYOTROPHIN"/>
    <property type="match status" value="1"/>
</dbReference>
<keyword evidence="1" id="KW-0677">Repeat</keyword>
<feature type="repeat" description="ANK" evidence="3">
    <location>
        <begin position="116"/>
        <end position="148"/>
    </location>
</feature>
<dbReference type="PROSITE" id="PS50297">
    <property type="entry name" value="ANK_REP_REGION"/>
    <property type="match status" value="3"/>
</dbReference>
<dbReference type="PRINTS" id="PR01415">
    <property type="entry name" value="ANKYRIN"/>
</dbReference>
<accession>A0A3N4KTG6</accession>
<dbReference type="PANTHER" id="PTHR24189:SF50">
    <property type="entry name" value="ANKYRIN REPEAT AND SOCS BOX PROTEIN 2"/>
    <property type="match status" value="1"/>
</dbReference>
<dbReference type="InterPro" id="IPR050745">
    <property type="entry name" value="Multifunctional_regulatory"/>
</dbReference>
<dbReference type="SUPFAM" id="SSF48403">
    <property type="entry name" value="Ankyrin repeat"/>
    <property type="match status" value="1"/>
</dbReference>
<dbReference type="GO" id="GO:0005737">
    <property type="term" value="C:cytoplasm"/>
    <property type="evidence" value="ECO:0007669"/>
    <property type="project" value="TreeGrafter"/>
</dbReference>
<dbReference type="STRING" id="1392247.A0A3N4KTG6"/>
<proteinExistence type="predicted"/>
<feature type="repeat" description="ANK" evidence="3">
    <location>
        <begin position="19"/>
        <end position="51"/>
    </location>
</feature>
<evidence type="ECO:0000313" key="4">
    <source>
        <dbReference type="EMBL" id="RPB13894.1"/>
    </source>
</evidence>
<keyword evidence="2 3" id="KW-0040">ANK repeat</keyword>
<evidence type="ECO:0000313" key="5">
    <source>
        <dbReference type="Proteomes" id="UP000277580"/>
    </source>
</evidence>
<dbReference type="EMBL" id="ML119120">
    <property type="protein sequence ID" value="RPB13894.1"/>
    <property type="molecule type" value="Genomic_DNA"/>
</dbReference>